<evidence type="ECO:0000313" key="3">
    <source>
        <dbReference type="Proteomes" id="UP000606044"/>
    </source>
</evidence>
<dbReference type="AlphaFoldDB" id="A0A917CAR1"/>
<proteinExistence type="predicted"/>
<name>A0A917CAR1_9HYPH</name>
<sequence>MKRSDFLTIGAVFGALAVSSMWRGGGGSAPQEQEEMVFAGDTTSAITQCAETGELRQTCADDYRRALGAHYARAPLFSSAADCERTTDSTCEARPGVGPATSPGGPGSTMFAPVMGGFMLARLAGQGGSYVSAPVYASRATAGSYRALTDLSRPDGEKEGEENKGGSGGSSGGGSGWKSGKSSGETHPATLKPSSNPRTSTVSRGGFGGHGFGSFGG</sequence>
<dbReference type="Proteomes" id="UP000606044">
    <property type="component" value="Unassembled WGS sequence"/>
</dbReference>
<feature type="compositionally biased region" description="Gly residues" evidence="1">
    <location>
        <begin position="165"/>
        <end position="177"/>
    </location>
</feature>
<evidence type="ECO:0008006" key="4">
    <source>
        <dbReference type="Google" id="ProtNLM"/>
    </source>
</evidence>
<dbReference type="InterPro" id="IPR009576">
    <property type="entry name" value="Biofilm_formation_YgiB"/>
</dbReference>
<comment type="caution">
    <text evidence="2">The sequence shown here is derived from an EMBL/GenBank/DDBJ whole genome shotgun (WGS) entry which is preliminary data.</text>
</comment>
<feature type="region of interest" description="Disordered" evidence="1">
    <location>
        <begin position="147"/>
        <end position="217"/>
    </location>
</feature>
<feature type="compositionally biased region" description="Basic and acidic residues" evidence="1">
    <location>
        <begin position="152"/>
        <end position="164"/>
    </location>
</feature>
<feature type="compositionally biased region" description="Gly residues" evidence="1">
    <location>
        <begin position="205"/>
        <end position="217"/>
    </location>
</feature>
<evidence type="ECO:0000256" key="1">
    <source>
        <dbReference type="SAM" id="MobiDB-lite"/>
    </source>
</evidence>
<feature type="compositionally biased region" description="Polar residues" evidence="1">
    <location>
        <begin position="192"/>
        <end position="203"/>
    </location>
</feature>
<reference evidence="2" key="2">
    <citation type="submission" date="2020-09" db="EMBL/GenBank/DDBJ databases">
        <authorList>
            <person name="Sun Q."/>
            <person name="Sedlacek I."/>
        </authorList>
    </citation>
    <scope>NUCLEOTIDE SEQUENCE</scope>
    <source>
        <strain evidence="2">CCM 7897</strain>
    </source>
</reference>
<dbReference type="Pfam" id="PF06693">
    <property type="entry name" value="DUF1190"/>
    <property type="match status" value="1"/>
</dbReference>
<feature type="region of interest" description="Disordered" evidence="1">
    <location>
        <begin position="89"/>
        <end position="108"/>
    </location>
</feature>
<organism evidence="2 3">
    <name type="scientific">Azorhizobium oxalatiphilum</name>
    <dbReference type="NCBI Taxonomy" id="980631"/>
    <lineage>
        <taxon>Bacteria</taxon>
        <taxon>Pseudomonadati</taxon>
        <taxon>Pseudomonadota</taxon>
        <taxon>Alphaproteobacteria</taxon>
        <taxon>Hyphomicrobiales</taxon>
        <taxon>Xanthobacteraceae</taxon>
        <taxon>Azorhizobium</taxon>
    </lineage>
</organism>
<dbReference type="EMBL" id="BMCT01000006">
    <property type="protein sequence ID" value="GGF75878.1"/>
    <property type="molecule type" value="Genomic_DNA"/>
</dbReference>
<dbReference type="RefSeq" id="WP_188581831.1">
    <property type="nucleotide sequence ID" value="NZ_BMCT01000006.1"/>
</dbReference>
<accession>A0A917CAR1</accession>
<evidence type="ECO:0000313" key="2">
    <source>
        <dbReference type="EMBL" id="GGF75878.1"/>
    </source>
</evidence>
<reference evidence="2" key="1">
    <citation type="journal article" date="2014" name="Int. J. Syst. Evol. Microbiol.">
        <title>Complete genome sequence of Corynebacterium casei LMG S-19264T (=DSM 44701T), isolated from a smear-ripened cheese.</title>
        <authorList>
            <consortium name="US DOE Joint Genome Institute (JGI-PGF)"/>
            <person name="Walter F."/>
            <person name="Albersmeier A."/>
            <person name="Kalinowski J."/>
            <person name="Ruckert C."/>
        </authorList>
    </citation>
    <scope>NUCLEOTIDE SEQUENCE</scope>
    <source>
        <strain evidence="2">CCM 7897</strain>
    </source>
</reference>
<gene>
    <name evidence="2" type="ORF">GCM10007301_39810</name>
</gene>
<keyword evidence="3" id="KW-1185">Reference proteome</keyword>
<protein>
    <recommendedName>
        <fullName evidence="4">DUF1190 domain-containing protein</fullName>
    </recommendedName>
</protein>